<comment type="subcellular location">
    <subcellularLocation>
        <location evidence="2">Endoplasmic reticulum</location>
    </subcellularLocation>
    <subcellularLocation>
        <location evidence="3">Membrane</location>
    </subcellularLocation>
    <subcellularLocation>
        <location evidence="1">Mitochondrion</location>
    </subcellularLocation>
</comment>
<dbReference type="InterPro" id="IPR011990">
    <property type="entry name" value="TPR-like_helical_dom_sf"/>
</dbReference>
<keyword evidence="4" id="KW-0256">Endoplasmic reticulum</keyword>
<feature type="domain" description="NB-ARC" evidence="8">
    <location>
        <begin position="359"/>
        <end position="522"/>
    </location>
</feature>
<dbReference type="HOGENOM" id="CLU_000288_125_13_1"/>
<gene>
    <name evidence="9" type="ORF">PV04_02930</name>
</gene>
<dbReference type="InterPro" id="IPR046536">
    <property type="entry name" value="DUF6601"/>
</dbReference>
<evidence type="ECO:0000256" key="1">
    <source>
        <dbReference type="ARBA" id="ARBA00004173"/>
    </source>
</evidence>
<dbReference type="Gene3D" id="3.40.50.300">
    <property type="entry name" value="P-loop containing nucleotide triphosphate hydrolases"/>
    <property type="match status" value="1"/>
</dbReference>
<dbReference type="GO" id="GO:0043531">
    <property type="term" value="F:ADP binding"/>
    <property type="evidence" value="ECO:0007669"/>
    <property type="project" value="InterPro"/>
</dbReference>
<dbReference type="PANTHER" id="PTHR48182:SF2">
    <property type="entry name" value="PROTEIN SERAC1"/>
    <property type="match status" value="1"/>
</dbReference>
<accession>A0A0D2FW17</accession>
<dbReference type="GO" id="GO:0005783">
    <property type="term" value="C:endoplasmic reticulum"/>
    <property type="evidence" value="ECO:0007669"/>
    <property type="project" value="UniProtKB-SubCell"/>
</dbReference>
<dbReference type="GO" id="GO:0005739">
    <property type="term" value="C:mitochondrion"/>
    <property type="evidence" value="ECO:0007669"/>
    <property type="project" value="UniProtKB-SubCell"/>
</dbReference>
<dbReference type="InterPro" id="IPR027417">
    <property type="entry name" value="P-loop_NTPase"/>
</dbReference>
<sequence length="1381" mass="156490">MVLGAKSWIVAGLVVLAALYCTVPPRFIPSRLDPLYAPKSGFGLIEVEGFGKVQGSEGVDLVFVHGLGSNPDTTWRAAIPTNASQPNQNDAPNSAVSYEYVWWVRDLLPEDIPPSIRENIRAFHYNYDSSYLREAPQTLLRGLGNALVHDLDGMLEETENGRKLVFVGSSYGGLVVKQALVHASTMPKFRHIASRTTGVIFLGTPHQGSQVAFWARAVARALKAHGSNPYLLEEIILDSPKLRDLHHDFVAILQNTLSVVNIYETRKSVWRKWGLHLRELTVPERSATYAGPPECVTNYPFALDHFQLNKFGSRSYEYRALVQHLLKFLHSRRQNFFSVPVGLAPTFTPRQSLLHDIDEAITKALRSNNSLHVVVLHGLGGVGKSQLARQVVEHRRRSFKTVFWIDATSTPAIISSFVRFSNEIGLPIDVTHDVSSSLSESTSIQKVKRWLSQHHSFERRWIFILDGADDLSRLEIEAITPEDTNGTLLITSRNPHTCSRYIAEKPCYSVPVGPLHPNESTNVLLHHLKFNREFITPEVQNLSATIGELLGHLALAVDLAGAYVVEQSFADTADALKMYLSDFQKHRDYLLRREPFLKISDYDLTVWTVWDKSLNTISLKHPDVGAGQLLTFLAGFDGSNIQDELFRAAGQSFAQVYPPQNTGYGNVPTWLENWMAHDNNRWSGIHLREAQALLVRYSLVMRVEGVSPGVKIHNLVQWRARQVDNYDFWADWSAVFMLAIAHHVTHNHVNKQFRNALLTHLSALEKSSPGCLGRTARREDIWAARFIEVLAEFMLLEGKWMDARMLFDRAIMIRQHQQLPALPYKDERVIPSHYDPVRLLSNLGETALQEGHWAEGTELMEKALEFQRQHLGEADGQTLFTMGSLANAYIRLERADESVRLRTHILRTHIAMLGEDDWTTVTSITNLGASYLALGNAKAAETVLLKAIEIIIRMEGIDHEKILVPMANLAVAYSQQDRREEAQALFEEVIERHKKVHGDLDYLTLRSTSNLASFYRKQGQLEQAEALFRYLLEARRTMQPRHHPETLEDAASLAAVLHEMGRTDEAIALMTECAALARETLSLSHLSRIKFEEALKIWQHTPTFGEDFLWGLQNMLIHDKIYIKPVPACLFNHQFWSTYLCSRTKHPGPRRTSGSNDPNTGGNSIATYNRAAALGFMRSYSFLIRHPLDFTLAKQYNLIAGEIDWVNWSAFIARFREIDDVEVSRRYHFGQFRVSRLNWLVRILQPALAPSRFFYHVPHWSIEVYLGRCVTPFFFAFACLSLALSAMQVALTIPMKESYPLSISKASLQAIFSAFWGFSISILVAFILIWMLILLIPTGVLLWQFSWGFANRKSDHGKSFDRGSLLRKTVVFGNQSFPDAP</sequence>
<evidence type="ECO:0000256" key="3">
    <source>
        <dbReference type="ARBA" id="ARBA00004370"/>
    </source>
</evidence>
<keyword evidence="7" id="KW-0812">Transmembrane</keyword>
<dbReference type="Pfam" id="PF20246">
    <property type="entry name" value="DUF6601"/>
    <property type="match status" value="1"/>
</dbReference>
<evidence type="ECO:0000256" key="4">
    <source>
        <dbReference type="ARBA" id="ARBA00022824"/>
    </source>
</evidence>
<dbReference type="Pfam" id="PF13424">
    <property type="entry name" value="TPR_12"/>
    <property type="match status" value="2"/>
</dbReference>
<name>A0A0D2FW17_9EURO</name>
<evidence type="ECO:0000256" key="5">
    <source>
        <dbReference type="ARBA" id="ARBA00023128"/>
    </source>
</evidence>
<dbReference type="SUPFAM" id="SSF53474">
    <property type="entry name" value="alpha/beta-Hydrolases"/>
    <property type="match status" value="1"/>
</dbReference>
<keyword evidence="6 7" id="KW-0472">Membrane</keyword>
<dbReference type="InterPro" id="IPR002182">
    <property type="entry name" value="NB-ARC"/>
</dbReference>
<dbReference type="Proteomes" id="UP000054266">
    <property type="component" value="Unassembled WGS sequence"/>
</dbReference>
<dbReference type="GO" id="GO:0016020">
    <property type="term" value="C:membrane"/>
    <property type="evidence" value="ECO:0007669"/>
    <property type="project" value="UniProtKB-SubCell"/>
</dbReference>
<dbReference type="Gene3D" id="1.25.40.10">
    <property type="entry name" value="Tetratricopeptide repeat domain"/>
    <property type="match status" value="2"/>
</dbReference>
<evidence type="ECO:0000259" key="8">
    <source>
        <dbReference type="Pfam" id="PF00931"/>
    </source>
</evidence>
<dbReference type="InterPro" id="IPR052374">
    <property type="entry name" value="SERAC1"/>
</dbReference>
<dbReference type="SMART" id="SM00028">
    <property type="entry name" value="TPR"/>
    <property type="match status" value="5"/>
</dbReference>
<dbReference type="InterPro" id="IPR019734">
    <property type="entry name" value="TPR_rpt"/>
</dbReference>
<reference evidence="9 10" key="1">
    <citation type="submission" date="2015-01" db="EMBL/GenBank/DDBJ databases">
        <title>The Genome Sequence of Capronia semiimmersa CBS27337.</title>
        <authorList>
            <consortium name="The Broad Institute Genomics Platform"/>
            <person name="Cuomo C."/>
            <person name="de Hoog S."/>
            <person name="Gorbushina A."/>
            <person name="Stielow B."/>
            <person name="Teixiera M."/>
            <person name="Abouelleil A."/>
            <person name="Chapman S.B."/>
            <person name="Priest M."/>
            <person name="Young S.K."/>
            <person name="Wortman J."/>
            <person name="Nusbaum C."/>
            <person name="Birren B."/>
        </authorList>
    </citation>
    <scope>NUCLEOTIDE SEQUENCE [LARGE SCALE GENOMIC DNA]</scope>
    <source>
        <strain evidence="9 10">CBS 27337</strain>
    </source>
</reference>
<keyword evidence="5" id="KW-0496">Mitochondrion</keyword>
<dbReference type="InterPro" id="IPR029058">
    <property type="entry name" value="AB_hydrolase_fold"/>
</dbReference>
<evidence type="ECO:0000256" key="7">
    <source>
        <dbReference type="SAM" id="Phobius"/>
    </source>
</evidence>
<keyword evidence="10" id="KW-1185">Reference proteome</keyword>
<dbReference type="Gene3D" id="3.40.50.1820">
    <property type="entry name" value="alpha/beta hydrolase"/>
    <property type="match status" value="1"/>
</dbReference>
<organism evidence="9 10">
    <name type="scientific">Phialophora macrospora</name>
    <dbReference type="NCBI Taxonomy" id="1851006"/>
    <lineage>
        <taxon>Eukaryota</taxon>
        <taxon>Fungi</taxon>
        <taxon>Dikarya</taxon>
        <taxon>Ascomycota</taxon>
        <taxon>Pezizomycotina</taxon>
        <taxon>Eurotiomycetes</taxon>
        <taxon>Chaetothyriomycetidae</taxon>
        <taxon>Chaetothyriales</taxon>
        <taxon>Herpotrichiellaceae</taxon>
        <taxon>Phialophora</taxon>
    </lineage>
</organism>
<evidence type="ECO:0000256" key="6">
    <source>
        <dbReference type="ARBA" id="ARBA00023136"/>
    </source>
</evidence>
<dbReference type="SUPFAM" id="SSF52540">
    <property type="entry name" value="P-loop containing nucleoside triphosphate hydrolases"/>
    <property type="match status" value="1"/>
</dbReference>
<proteinExistence type="predicted"/>
<protein>
    <recommendedName>
        <fullName evidence="8">NB-ARC domain-containing protein</fullName>
    </recommendedName>
</protein>
<dbReference type="SUPFAM" id="SSF48452">
    <property type="entry name" value="TPR-like"/>
    <property type="match status" value="2"/>
</dbReference>
<dbReference type="Pfam" id="PF00931">
    <property type="entry name" value="NB-ARC"/>
    <property type="match status" value="1"/>
</dbReference>
<feature type="transmembrane region" description="Helical" evidence="7">
    <location>
        <begin position="1273"/>
        <end position="1293"/>
    </location>
</feature>
<keyword evidence="7" id="KW-1133">Transmembrane helix</keyword>
<dbReference type="EMBL" id="KN846957">
    <property type="protein sequence ID" value="KIW70685.1"/>
    <property type="molecule type" value="Genomic_DNA"/>
</dbReference>
<evidence type="ECO:0000313" key="9">
    <source>
        <dbReference type="EMBL" id="KIW70685.1"/>
    </source>
</evidence>
<feature type="transmembrane region" description="Helical" evidence="7">
    <location>
        <begin position="1314"/>
        <end position="1336"/>
    </location>
</feature>
<evidence type="ECO:0000313" key="10">
    <source>
        <dbReference type="Proteomes" id="UP000054266"/>
    </source>
</evidence>
<evidence type="ECO:0000256" key="2">
    <source>
        <dbReference type="ARBA" id="ARBA00004240"/>
    </source>
</evidence>
<dbReference type="PANTHER" id="PTHR48182">
    <property type="entry name" value="PROTEIN SERAC1"/>
    <property type="match status" value="1"/>
</dbReference>